<comment type="similarity">
    <text evidence="2">Belongs to the Nudix hydrolase family. NudF subfamily.</text>
</comment>
<evidence type="ECO:0000256" key="3">
    <source>
        <dbReference type="ARBA" id="ARBA00012453"/>
    </source>
</evidence>
<evidence type="ECO:0000256" key="10">
    <source>
        <dbReference type="ARBA" id="ARBA00030308"/>
    </source>
</evidence>
<evidence type="ECO:0000256" key="13">
    <source>
        <dbReference type="PIRSR" id="PIRSR604385-2"/>
    </source>
</evidence>
<evidence type="ECO:0000256" key="1">
    <source>
        <dbReference type="ARBA" id="ARBA00001946"/>
    </source>
</evidence>
<name>A0A1X7BUC9_9RHOB</name>
<evidence type="ECO:0000259" key="15">
    <source>
        <dbReference type="PROSITE" id="PS51462"/>
    </source>
</evidence>
<evidence type="ECO:0000256" key="6">
    <source>
        <dbReference type="ARBA" id="ARBA00022801"/>
    </source>
</evidence>
<dbReference type="EMBL" id="FWXB01000012">
    <property type="protein sequence ID" value="SMC13237.1"/>
    <property type="molecule type" value="Genomic_DNA"/>
</dbReference>
<dbReference type="InterPro" id="IPR000086">
    <property type="entry name" value="NUDIX_hydrolase_dom"/>
</dbReference>
<evidence type="ECO:0000256" key="5">
    <source>
        <dbReference type="ARBA" id="ARBA00022723"/>
    </source>
</evidence>
<gene>
    <name evidence="16" type="primary">nudF</name>
    <name evidence="16" type="ORF">ROA7745_03080</name>
</gene>
<evidence type="ECO:0000256" key="11">
    <source>
        <dbReference type="ARBA" id="ARBA00033056"/>
    </source>
</evidence>
<dbReference type="Proteomes" id="UP000193224">
    <property type="component" value="Unassembled WGS sequence"/>
</dbReference>
<comment type="function">
    <text evidence="8">Acts on ADP-mannose and ADP-glucose as well as ADP-ribose. Prevents glycogen biosynthesis. The reaction catalyzed by this enzyme is a limiting step of the gluconeogenic process.</text>
</comment>
<dbReference type="GO" id="GO:0019144">
    <property type="term" value="F:ADP-sugar diphosphatase activity"/>
    <property type="evidence" value="ECO:0007669"/>
    <property type="project" value="TreeGrafter"/>
</dbReference>
<comment type="cofactor">
    <cofactor evidence="1 13">
        <name>Mg(2+)</name>
        <dbReference type="ChEBI" id="CHEBI:18420"/>
    </cofactor>
</comment>
<dbReference type="OrthoDB" id="5292471at2"/>
<evidence type="ECO:0000256" key="14">
    <source>
        <dbReference type="PIRSR" id="PIRSR604385-3"/>
    </source>
</evidence>
<keyword evidence="17" id="KW-1185">Reference proteome</keyword>
<dbReference type="AlphaFoldDB" id="A0A1X7BUC9"/>
<dbReference type="InterPro" id="IPR004385">
    <property type="entry name" value="NDP_pyrophosphatase"/>
</dbReference>
<feature type="binding site" evidence="13">
    <location>
        <position position="269"/>
    </location>
    <ligand>
        <name>Mg(2+)</name>
        <dbReference type="ChEBI" id="CHEBI:18420"/>
        <label>1</label>
    </ligand>
</feature>
<dbReference type="Gene3D" id="3.90.79.10">
    <property type="entry name" value="Nucleoside Triphosphate Pyrophosphohydrolase"/>
    <property type="match status" value="1"/>
</dbReference>
<dbReference type="GO" id="GO:0047631">
    <property type="term" value="F:ADP-ribose diphosphatase activity"/>
    <property type="evidence" value="ECO:0007669"/>
    <property type="project" value="UniProtKB-EC"/>
</dbReference>
<keyword evidence="5 13" id="KW-0479">Metal-binding</keyword>
<dbReference type="GO" id="GO:0005829">
    <property type="term" value="C:cytosol"/>
    <property type="evidence" value="ECO:0007669"/>
    <property type="project" value="TreeGrafter"/>
</dbReference>
<dbReference type="PROSITE" id="PS51462">
    <property type="entry name" value="NUDIX"/>
    <property type="match status" value="1"/>
</dbReference>
<dbReference type="GO" id="GO:0046872">
    <property type="term" value="F:metal ion binding"/>
    <property type="evidence" value="ECO:0007669"/>
    <property type="project" value="UniProtKB-KW"/>
</dbReference>
<feature type="binding site" evidence="13">
    <location>
        <position position="249"/>
    </location>
    <ligand>
        <name>Mg(2+)</name>
        <dbReference type="ChEBI" id="CHEBI:18420"/>
        <label>1</label>
    </ligand>
</feature>
<dbReference type="Pfam" id="PF00293">
    <property type="entry name" value="NUDIX"/>
    <property type="match status" value="1"/>
</dbReference>
<dbReference type="PANTHER" id="PTHR11839:SF5">
    <property type="entry name" value="ADP-RIBOSE PYROPHOSPHATASE"/>
    <property type="match status" value="1"/>
</dbReference>
<dbReference type="GO" id="GO:0019693">
    <property type="term" value="P:ribose phosphate metabolic process"/>
    <property type="evidence" value="ECO:0007669"/>
    <property type="project" value="TreeGrafter"/>
</dbReference>
<feature type="domain" description="Nudix hydrolase" evidence="15">
    <location>
        <begin position="207"/>
        <end position="347"/>
    </location>
</feature>
<dbReference type="EC" id="3.6.1.13" evidence="3"/>
<feature type="binding site" evidence="13">
    <location>
        <position position="265"/>
    </location>
    <ligand>
        <name>Mg(2+)</name>
        <dbReference type="ChEBI" id="CHEBI:18420"/>
        <label>1</label>
    </ligand>
</feature>
<dbReference type="CDD" id="cd24155">
    <property type="entry name" value="NUDIX_ADPRase"/>
    <property type="match status" value="1"/>
</dbReference>
<evidence type="ECO:0000313" key="16">
    <source>
        <dbReference type="EMBL" id="SMC13237.1"/>
    </source>
</evidence>
<feature type="short sequence motif" description="Nudix box" evidence="14">
    <location>
        <begin position="250"/>
        <end position="272"/>
    </location>
</feature>
<proteinExistence type="inferred from homology"/>
<dbReference type="RefSeq" id="WP_085801184.1">
    <property type="nucleotide sequence ID" value="NZ_FWXB01000012.1"/>
</dbReference>
<keyword evidence="6 16" id="KW-0378">Hydrolase</keyword>
<evidence type="ECO:0000313" key="17">
    <source>
        <dbReference type="Proteomes" id="UP000193224"/>
    </source>
</evidence>
<evidence type="ECO:0000256" key="2">
    <source>
        <dbReference type="ARBA" id="ARBA00007482"/>
    </source>
</evidence>
<accession>A0A1X7BUC9</accession>
<feature type="binding site" evidence="13">
    <location>
        <position position="318"/>
    </location>
    <ligand>
        <name>Mg(2+)</name>
        <dbReference type="ChEBI" id="CHEBI:18420"/>
        <label>1</label>
    </ligand>
</feature>
<dbReference type="InterPro" id="IPR015797">
    <property type="entry name" value="NUDIX_hydrolase-like_dom_sf"/>
</dbReference>
<protein>
    <recommendedName>
        <fullName evidence="4">ADP-ribose pyrophosphatase</fullName>
        <ecNumber evidence="3">3.6.1.13</ecNumber>
    </recommendedName>
    <alternativeName>
        <fullName evidence="9">ADP-ribose diphosphatase</fullName>
    </alternativeName>
    <alternativeName>
        <fullName evidence="11">ADP-ribose phosphohydrolase</fullName>
    </alternativeName>
    <alternativeName>
        <fullName evidence="10">Adenosine diphosphoribose pyrophosphatase</fullName>
    </alternativeName>
</protein>
<dbReference type="GO" id="GO:0006753">
    <property type="term" value="P:nucleoside phosphate metabolic process"/>
    <property type="evidence" value="ECO:0007669"/>
    <property type="project" value="TreeGrafter"/>
</dbReference>
<dbReference type="SUPFAM" id="SSF55811">
    <property type="entry name" value="Nudix"/>
    <property type="match status" value="1"/>
</dbReference>
<comment type="catalytic activity">
    <reaction evidence="12">
        <text>ADP-D-ribose + H2O = D-ribose 5-phosphate + AMP + 2 H(+)</text>
        <dbReference type="Rhea" id="RHEA:10412"/>
        <dbReference type="ChEBI" id="CHEBI:15377"/>
        <dbReference type="ChEBI" id="CHEBI:15378"/>
        <dbReference type="ChEBI" id="CHEBI:57967"/>
        <dbReference type="ChEBI" id="CHEBI:78346"/>
        <dbReference type="ChEBI" id="CHEBI:456215"/>
        <dbReference type="EC" id="3.6.1.13"/>
    </reaction>
</comment>
<sequence>MAWPPLLRRIAGDTGETAPAILTGFALRASERACFPQLQAARQQVTGLALMNPPAEAADRIAYFAAGLGYEAAIVNVEINRRPQSVMIFRPTLENSEFNLPWAADAWRERWGQLALFAADEIGQHYWVLPPDMLAQIMTMVLVRAAARVAAHPGPPKEVRSDLSAERVEIQGQTNRHAGFFLTREYMLRHPHFAGGMSPTVRREVFVATDAAIVLPYDPLRDRVLLVEQFRMGPFGRGDPHPWMLEPVAGRIDPGENPEETAHRECVEEAGLALDRLEHITSHYCSPGCSTEYFHCYLGLCDLPDDSAGNGGLDSEDEDIRTHVLPFERAMSLIPSGEASNGPLILCLMWLQRERERLRASA</sequence>
<dbReference type="PANTHER" id="PTHR11839">
    <property type="entry name" value="UDP/ADP-SUGAR PYROPHOSPHATASE"/>
    <property type="match status" value="1"/>
</dbReference>
<organism evidence="16 17">
    <name type="scientific">Roseovarius aestuarii</name>
    <dbReference type="NCBI Taxonomy" id="475083"/>
    <lineage>
        <taxon>Bacteria</taxon>
        <taxon>Pseudomonadati</taxon>
        <taxon>Pseudomonadota</taxon>
        <taxon>Alphaproteobacteria</taxon>
        <taxon>Rhodobacterales</taxon>
        <taxon>Roseobacteraceae</taxon>
        <taxon>Roseovarius</taxon>
    </lineage>
</organism>
<evidence type="ECO:0000256" key="4">
    <source>
        <dbReference type="ARBA" id="ARBA00013297"/>
    </source>
</evidence>
<evidence type="ECO:0000256" key="12">
    <source>
        <dbReference type="ARBA" id="ARBA00049546"/>
    </source>
</evidence>
<evidence type="ECO:0000256" key="8">
    <source>
        <dbReference type="ARBA" id="ARBA00025164"/>
    </source>
</evidence>
<dbReference type="NCBIfam" id="TIGR00052">
    <property type="entry name" value="nudix-type nucleoside diphosphatase, YffH/AdpP family"/>
    <property type="match status" value="1"/>
</dbReference>
<reference evidence="16 17" key="1">
    <citation type="submission" date="2017-03" db="EMBL/GenBank/DDBJ databases">
        <authorList>
            <person name="Afonso C.L."/>
            <person name="Miller P.J."/>
            <person name="Scott M.A."/>
            <person name="Spackman E."/>
            <person name="Goraichik I."/>
            <person name="Dimitrov K.M."/>
            <person name="Suarez D.L."/>
            <person name="Swayne D.E."/>
        </authorList>
    </citation>
    <scope>NUCLEOTIDE SEQUENCE [LARGE SCALE GENOMIC DNA]</scope>
    <source>
        <strain evidence="16 17">CECT 7745</strain>
    </source>
</reference>
<evidence type="ECO:0000256" key="9">
    <source>
        <dbReference type="ARBA" id="ARBA00030162"/>
    </source>
</evidence>
<evidence type="ECO:0000256" key="7">
    <source>
        <dbReference type="ARBA" id="ARBA00022842"/>
    </source>
</evidence>
<keyword evidence="7 13" id="KW-0460">Magnesium</keyword>